<dbReference type="Proteomes" id="UP000017836">
    <property type="component" value="Unassembled WGS sequence"/>
</dbReference>
<evidence type="ECO:0000313" key="1">
    <source>
        <dbReference type="EMBL" id="ERN18135.1"/>
    </source>
</evidence>
<proteinExistence type="predicted"/>
<reference evidence="2" key="1">
    <citation type="journal article" date="2013" name="Science">
        <title>The Amborella genome and the evolution of flowering plants.</title>
        <authorList>
            <consortium name="Amborella Genome Project"/>
        </authorList>
    </citation>
    <scope>NUCLEOTIDE SEQUENCE [LARGE SCALE GENOMIC DNA]</scope>
</reference>
<organism evidence="1 2">
    <name type="scientific">Amborella trichopoda</name>
    <dbReference type="NCBI Taxonomy" id="13333"/>
    <lineage>
        <taxon>Eukaryota</taxon>
        <taxon>Viridiplantae</taxon>
        <taxon>Streptophyta</taxon>
        <taxon>Embryophyta</taxon>
        <taxon>Tracheophyta</taxon>
        <taxon>Spermatophyta</taxon>
        <taxon>Magnoliopsida</taxon>
        <taxon>Amborellales</taxon>
        <taxon>Amborellaceae</taxon>
        <taxon>Amborella</taxon>
    </lineage>
</organism>
<dbReference type="Gramene" id="ERN18135">
    <property type="protein sequence ID" value="ERN18135"/>
    <property type="gene ID" value="AMTR_s00054p00056540"/>
</dbReference>
<name>U5D7D5_AMBTC</name>
<protein>
    <submittedName>
        <fullName evidence="1">Uncharacterized protein</fullName>
    </submittedName>
</protein>
<sequence length="101" mass="11291">MPCLGHVSLYSTSASLLVLHALQYKGYLSYKPWPRAPIFLLREPILQVPLFHKNWTTCPYLLVESPYSTSASLLVVQALGHVALSSRWLGPSAPRTRAPIF</sequence>
<dbReference type="HOGENOM" id="CLU_2295489_0_0_1"/>
<evidence type="ECO:0000313" key="2">
    <source>
        <dbReference type="Proteomes" id="UP000017836"/>
    </source>
</evidence>
<gene>
    <name evidence="1" type="ORF">AMTR_s00054p00056540</name>
</gene>
<dbReference type="EMBL" id="KI392271">
    <property type="protein sequence ID" value="ERN18135.1"/>
    <property type="molecule type" value="Genomic_DNA"/>
</dbReference>
<accession>U5D7D5</accession>
<dbReference type="AlphaFoldDB" id="U5D7D5"/>
<keyword evidence="2" id="KW-1185">Reference proteome</keyword>